<protein>
    <recommendedName>
        <fullName evidence="3">SRPBCC domain-containing protein</fullName>
    </recommendedName>
</protein>
<evidence type="ECO:0000313" key="1">
    <source>
        <dbReference type="EMBL" id="GAA0378305.1"/>
    </source>
</evidence>
<dbReference type="EMBL" id="BAAAEJ010000002">
    <property type="protein sequence ID" value="GAA0378305.1"/>
    <property type="molecule type" value="Genomic_DNA"/>
</dbReference>
<organism evidence="1 2">
    <name type="scientific">Brevundimonas terrae</name>
    <dbReference type="NCBI Taxonomy" id="363631"/>
    <lineage>
        <taxon>Bacteria</taxon>
        <taxon>Pseudomonadati</taxon>
        <taxon>Pseudomonadota</taxon>
        <taxon>Alphaproteobacteria</taxon>
        <taxon>Caulobacterales</taxon>
        <taxon>Caulobacteraceae</taxon>
        <taxon>Brevundimonas</taxon>
    </lineage>
</organism>
<comment type="caution">
    <text evidence="1">The sequence shown here is derived from an EMBL/GenBank/DDBJ whole genome shotgun (WGS) entry which is preliminary data.</text>
</comment>
<reference evidence="1 2" key="1">
    <citation type="journal article" date="2019" name="Int. J. Syst. Evol. Microbiol.">
        <title>The Global Catalogue of Microorganisms (GCM) 10K type strain sequencing project: providing services to taxonomists for standard genome sequencing and annotation.</title>
        <authorList>
            <consortium name="The Broad Institute Genomics Platform"/>
            <consortium name="The Broad Institute Genome Sequencing Center for Infectious Disease"/>
            <person name="Wu L."/>
            <person name="Ma J."/>
        </authorList>
    </citation>
    <scope>NUCLEOTIDE SEQUENCE [LARGE SCALE GENOMIC DNA]</scope>
    <source>
        <strain evidence="1 2">JCM 13476</strain>
    </source>
</reference>
<dbReference type="InterPro" id="IPR023393">
    <property type="entry name" value="START-like_dom_sf"/>
</dbReference>
<dbReference type="SUPFAM" id="SSF55961">
    <property type="entry name" value="Bet v1-like"/>
    <property type="match status" value="1"/>
</dbReference>
<dbReference type="Proteomes" id="UP001500791">
    <property type="component" value="Unassembled WGS sequence"/>
</dbReference>
<dbReference type="CDD" id="cd07822">
    <property type="entry name" value="SRPBCC_4"/>
    <property type="match status" value="1"/>
</dbReference>
<keyword evidence="2" id="KW-1185">Reference proteome</keyword>
<dbReference type="Gene3D" id="3.30.530.20">
    <property type="match status" value="1"/>
</dbReference>
<proteinExistence type="predicted"/>
<sequence length="143" mass="16577">MESTRIDNRIGIRASAEQIWEVIEDLTGWQRWNPYERDIEGSFGFSTPLRFREVFPDLRERHVQASVSEWIPAGKLIWSEKRGFLSASTRFILLDEVEKGATIVTNGITFSGLRGELFHDKHRARIRPAFTDMNERLKALLEG</sequence>
<accession>A0ABN0Y1D5</accession>
<dbReference type="Pfam" id="PF10604">
    <property type="entry name" value="Polyketide_cyc2"/>
    <property type="match status" value="1"/>
</dbReference>
<gene>
    <name evidence="1" type="ORF">GCM10009093_01750</name>
</gene>
<evidence type="ECO:0008006" key="3">
    <source>
        <dbReference type="Google" id="ProtNLM"/>
    </source>
</evidence>
<evidence type="ECO:0000313" key="2">
    <source>
        <dbReference type="Proteomes" id="UP001500791"/>
    </source>
</evidence>
<dbReference type="RefSeq" id="WP_167178406.1">
    <property type="nucleotide sequence ID" value="NZ_BAAAEJ010000002.1"/>
</dbReference>
<dbReference type="InterPro" id="IPR019587">
    <property type="entry name" value="Polyketide_cyclase/dehydratase"/>
</dbReference>
<name>A0ABN0Y1D5_9CAUL</name>